<dbReference type="GO" id="GO:0045892">
    <property type="term" value="P:negative regulation of DNA-templated transcription"/>
    <property type="evidence" value="ECO:0007669"/>
    <property type="project" value="TreeGrafter"/>
</dbReference>
<dbReference type="InterPro" id="IPR050548">
    <property type="entry name" value="PcG_chromatin_remod_factors"/>
</dbReference>
<dbReference type="AlphaFoldDB" id="A0A820YPK9"/>
<dbReference type="EMBL" id="CAJOBP010009350">
    <property type="protein sequence ID" value="CAF4550964.1"/>
    <property type="molecule type" value="Genomic_DNA"/>
</dbReference>
<sequence>SFFISGISMANQPASYSFPTNQDSFILSNSPINIYQQQSTPVTSFVEEQLYQNSSQTPTVVPTNSSFNTQRNTITNNVATMEPQQLPVTFISTANYNEYHLQTQDNDASPIHQNNDSLYNNTFYDLTTADNSLSYTSSQVVHTPYHGHQQFTTRSSNLSQKKRGRPKLHERIQYATKPIKSRSLIQSAKSTRLLMPEPTIMTSMDNIRINSNNCSSDCSNNRIDHTNITPAIHSSLSQQQYYPSLLIGKTSSTNILPASISSSRPSVITSTTTTIPNTVQSICLSTKYINQIQDNDEEEIEKENNRLPSDPKKWTIVQVGHFIEQITNQTIAEVFRKNEVDGTALLLLEKEDLRHDMKIILGPSVKILSKIKELRGRAQ</sequence>
<dbReference type="InterPro" id="IPR013761">
    <property type="entry name" value="SAM/pointed_sf"/>
</dbReference>
<feature type="compositionally biased region" description="Polar residues" evidence="1">
    <location>
        <begin position="149"/>
        <end position="159"/>
    </location>
</feature>
<dbReference type="GO" id="GO:0042393">
    <property type="term" value="F:histone binding"/>
    <property type="evidence" value="ECO:0007669"/>
    <property type="project" value="TreeGrafter"/>
</dbReference>
<dbReference type="Gene3D" id="1.10.150.50">
    <property type="entry name" value="Transcription Factor, Ets-1"/>
    <property type="match status" value="1"/>
</dbReference>
<dbReference type="Proteomes" id="UP000663873">
    <property type="component" value="Unassembled WGS sequence"/>
</dbReference>
<feature type="non-terminal residue" evidence="3">
    <location>
        <position position="1"/>
    </location>
</feature>
<feature type="domain" description="SAM" evidence="2">
    <location>
        <begin position="314"/>
        <end position="377"/>
    </location>
</feature>
<name>A0A820YPK9_9BILA</name>
<comment type="caution">
    <text evidence="3">The sequence shown here is derived from an EMBL/GenBank/DDBJ whole genome shotgun (WGS) entry which is preliminary data.</text>
</comment>
<dbReference type="SMART" id="SM00454">
    <property type="entry name" value="SAM"/>
    <property type="match status" value="1"/>
</dbReference>
<dbReference type="InterPro" id="IPR001660">
    <property type="entry name" value="SAM"/>
</dbReference>
<accession>A0A820YPK9</accession>
<proteinExistence type="predicted"/>
<evidence type="ECO:0000259" key="2">
    <source>
        <dbReference type="PROSITE" id="PS50105"/>
    </source>
</evidence>
<dbReference type="GO" id="GO:0003682">
    <property type="term" value="F:chromatin binding"/>
    <property type="evidence" value="ECO:0007669"/>
    <property type="project" value="TreeGrafter"/>
</dbReference>
<organism evidence="3 4">
    <name type="scientific">Rotaria socialis</name>
    <dbReference type="NCBI Taxonomy" id="392032"/>
    <lineage>
        <taxon>Eukaryota</taxon>
        <taxon>Metazoa</taxon>
        <taxon>Spiralia</taxon>
        <taxon>Gnathifera</taxon>
        <taxon>Rotifera</taxon>
        <taxon>Eurotatoria</taxon>
        <taxon>Bdelloidea</taxon>
        <taxon>Philodinida</taxon>
        <taxon>Philodinidae</taxon>
        <taxon>Rotaria</taxon>
    </lineage>
</organism>
<dbReference type="PANTHER" id="PTHR12247:SF131">
    <property type="entry name" value="LD05287P"/>
    <property type="match status" value="1"/>
</dbReference>
<keyword evidence="4" id="KW-1185">Reference proteome</keyword>
<gene>
    <name evidence="3" type="ORF">UJA718_LOCUS29360</name>
</gene>
<dbReference type="PANTHER" id="PTHR12247">
    <property type="entry name" value="POLYCOMB GROUP PROTEIN"/>
    <property type="match status" value="1"/>
</dbReference>
<reference evidence="3" key="1">
    <citation type="submission" date="2021-02" db="EMBL/GenBank/DDBJ databases">
        <authorList>
            <person name="Nowell W R."/>
        </authorList>
    </citation>
    <scope>NUCLEOTIDE SEQUENCE</scope>
</reference>
<feature type="region of interest" description="Disordered" evidence="1">
    <location>
        <begin position="148"/>
        <end position="167"/>
    </location>
</feature>
<dbReference type="SUPFAM" id="SSF47769">
    <property type="entry name" value="SAM/Pointed domain"/>
    <property type="match status" value="1"/>
</dbReference>
<protein>
    <recommendedName>
        <fullName evidence="2">SAM domain-containing protein</fullName>
    </recommendedName>
</protein>
<evidence type="ECO:0000313" key="4">
    <source>
        <dbReference type="Proteomes" id="UP000663873"/>
    </source>
</evidence>
<dbReference type="Pfam" id="PF00536">
    <property type="entry name" value="SAM_1"/>
    <property type="match status" value="1"/>
</dbReference>
<dbReference type="PROSITE" id="PS50105">
    <property type="entry name" value="SAM_DOMAIN"/>
    <property type="match status" value="1"/>
</dbReference>
<evidence type="ECO:0000256" key="1">
    <source>
        <dbReference type="SAM" id="MobiDB-lite"/>
    </source>
</evidence>
<dbReference type="GO" id="GO:0005634">
    <property type="term" value="C:nucleus"/>
    <property type="evidence" value="ECO:0007669"/>
    <property type="project" value="TreeGrafter"/>
</dbReference>
<evidence type="ECO:0000313" key="3">
    <source>
        <dbReference type="EMBL" id="CAF4550964.1"/>
    </source>
</evidence>